<dbReference type="GO" id="GO:0005759">
    <property type="term" value="C:mitochondrial matrix"/>
    <property type="evidence" value="ECO:0007669"/>
    <property type="project" value="TreeGrafter"/>
</dbReference>
<dbReference type="VEuPathDB" id="PiroplasmaDB:BBOV_III010160"/>
<dbReference type="EMBL" id="AAXT01000001">
    <property type="protein sequence ID" value="EDO08572.1"/>
    <property type="molecule type" value="Genomic_DNA"/>
</dbReference>
<dbReference type="InterPro" id="IPR050870">
    <property type="entry name" value="FAST_kinase"/>
</dbReference>
<reference evidence="1 2" key="1">
    <citation type="journal article" date="2007" name="PLoS Pathog.">
        <title>Genome sequence of Babesia bovis and comparative analysis of apicomplexan hemoprotozoa.</title>
        <authorList>
            <person name="Brayton K.A."/>
            <person name="Lau A.O.T."/>
            <person name="Herndon D.R."/>
            <person name="Hannick L."/>
            <person name="Kappmeyer L.S."/>
            <person name="Berens S.J."/>
            <person name="Bidwell S.L."/>
            <person name="Brown W.C."/>
            <person name="Crabtree J."/>
            <person name="Fadrosh D."/>
            <person name="Feldblum T."/>
            <person name="Forberger H.A."/>
            <person name="Haas B.J."/>
            <person name="Howell J.M."/>
            <person name="Khouri H."/>
            <person name="Koo H."/>
            <person name="Mann D.J."/>
            <person name="Norimine J."/>
            <person name="Paulsen I.T."/>
            <person name="Radune D."/>
            <person name="Ren Q."/>
            <person name="Smith R.K. Jr."/>
            <person name="Suarez C.E."/>
            <person name="White O."/>
            <person name="Wortman J.R."/>
            <person name="Knowles D.P. Jr."/>
            <person name="McElwain T.F."/>
            <person name="Nene V.M."/>
        </authorList>
    </citation>
    <scope>NUCLEOTIDE SEQUENCE [LARGE SCALE GENOMIC DNA]</scope>
    <source>
        <strain evidence="1">T2Bo</strain>
    </source>
</reference>
<comment type="caution">
    <text evidence="1">The sequence shown here is derived from an EMBL/GenBank/DDBJ whole genome shotgun (WGS) entry which is preliminary data.</text>
</comment>
<dbReference type="AlphaFoldDB" id="A7APT8"/>
<dbReference type="GO" id="GO:0003723">
    <property type="term" value="F:RNA binding"/>
    <property type="evidence" value="ECO:0007669"/>
    <property type="project" value="TreeGrafter"/>
</dbReference>
<protein>
    <submittedName>
        <fullName evidence="1">Uncharacterized protein</fullName>
    </submittedName>
</protein>
<dbReference type="eggNOG" id="ENOG502RYNN">
    <property type="taxonomic scope" value="Eukaryota"/>
</dbReference>
<dbReference type="GO" id="GO:0035770">
    <property type="term" value="C:ribonucleoprotein granule"/>
    <property type="evidence" value="ECO:0007669"/>
    <property type="project" value="TreeGrafter"/>
</dbReference>
<dbReference type="GO" id="GO:0000963">
    <property type="term" value="P:mitochondrial RNA processing"/>
    <property type="evidence" value="ECO:0007669"/>
    <property type="project" value="TreeGrafter"/>
</dbReference>
<dbReference type="OMA" id="QFDAMGL"/>
<proteinExistence type="predicted"/>
<dbReference type="Proteomes" id="UP000002173">
    <property type="component" value="Chromosome 3"/>
</dbReference>
<dbReference type="PANTHER" id="PTHR21228:SF40">
    <property type="entry name" value="LD45607P"/>
    <property type="match status" value="1"/>
</dbReference>
<dbReference type="PANTHER" id="PTHR21228">
    <property type="entry name" value="FAST LEU-RICH DOMAIN-CONTAINING"/>
    <property type="match status" value="1"/>
</dbReference>
<name>A7APT8_BABBO</name>
<dbReference type="InParanoid" id="A7APT8"/>
<accession>A7APT8</accession>
<dbReference type="GO" id="GO:0044528">
    <property type="term" value="P:regulation of mitochondrial mRNA stability"/>
    <property type="evidence" value="ECO:0007669"/>
    <property type="project" value="TreeGrafter"/>
</dbReference>
<evidence type="ECO:0000313" key="1">
    <source>
        <dbReference type="EMBL" id="EDO08572.1"/>
    </source>
</evidence>
<organism evidence="1 2">
    <name type="scientific">Babesia bovis</name>
    <dbReference type="NCBI Taxonomy" id="5865"/>
    <lineage>
        <taxon>Eukaryota</taxon>
        <taxon>Sar</taxon>
        <taxon>Alveolata</taxon>
        <taxon>Apicomplexa</taxon>
        <taxon>Aconoidasida</taxon>
        <taxon>Piroplasmida</taxon>
        <taxon>Babesiidae</taxon>
        <taxon>Babesia</taxon>
    </lineage>
</organism>
<keyword evidence="2" id="KW-1185">Reference proteome</keyword>
<evidence type="ECO:0000313" key="2">
    <source>
        <dbReference type="Proteomes" id="UP000002173"/>
    </source>
</evidence>
<sequence>MTADDIGLMLNAFTRQKHNCEEILHYVDAHAKRLLSECSFRTTALVANAFAKSERHSRVLIETISNRLKQEVEKYTLNKRNTTGSIDVIGTALTEGQSGSELESNVQIQAISTSRQEKQFNIIDVAMIFNAFAKMEEHPLELLNAYIPWLMDHIQSETPTLSLVLLCHAYSRSGVVNKDLYIKMAHVLIQRVNALNCQQLGIVALAYAKTKQSIPILFFRIADEVIYRGTVALKFKRYHFDFQSLEQLSQAFTRVGFQDQRVYIVLTTLLKRRLKTAGTDEIDGDLIASTLTSMAPHHVEAFKTFITDAIMRTKDTTAYSTGAICRVLSAFGKLKIAHKSITEAMLNQAKDRVNEFQIPVLINTLKALAKLNKYNLNLIKESLKRCSMHLVHLSTIDIANLLSALSGKSAQTNKRYFAQTLGIATYLSYRN</sequence>
<gene>
    <name evidence="1" type="ORF">BBOV_III010160</name>
</gene>